<keyword evidence="2" id="KW-1185">Reference proteome</keyword>
<sequence>MVLNKKKPAGRPKLNVHEVLDISGLHMDWDSSSELRDRLRDGGSLLEGEHGEDIPSTLKNVLVLQPLITRMSLTETKPLPVIDTLRDEVERIYVKNKRQNAPETAPDVVALSWRIRKLLGFLKMKCRRREVSGVAAFQQLCMELDSSLQETVDDVNRKIEERKEARRLRGSGEGLEDSLHFMKWQCQLFVYCF</sequence>
<gene>
    <name evidence="1" type="ORF">SCF082_LOCUS14745</name>
</gene>
<reference evidence="1 2" key="1">
    <citation type="submission" date="2024-02" db="EMBL/GenBank/DDBJ databases">
        <authorList>
            <person name="Chen Y."/>
            <person name="Shah S."/>
            <person name="Dougan E. K."/>
            <person name="Thang M."/>
            <person name="Chan C."/>
        </authorList>
    </citation>
    <scope>NUCLEOTIDE SEQUENCE [LARGE SCALE GENOMIC DNA]</scope>
</reference>
<accession>A0ABP0JZV5</accession>
<evidence type="ECO:0000313" key="2">
    <source>
        <dbReference type="Proteomes" id="UP001642464"/>
    </source>
</evidence>
<protein>
    <submittedName>
        <fullName evidence="1">Uncharacterized protein</fullName>
    </submittedName>
</protein>
<organism evidence="1 2">
    <name type="scientific">Durusdinium trenchii</name>
    <dbReference type="NCBI Taxonomy" id="1381693"/>
    <lineage>
        <taxon>Eukaryota</taxon>
        <taxon>Sar</taxon>
        <taxon>Alveolata</taxon>
        <taxon>Dinophyceae</taxon>
        <taxon>Suessiales</taxon>
        <taxon>Symbiodiniaceae</taxon>
        <taxon>Durusdinium</taxon>
    </lineage>
</organism>
<dbReference type="EMBL" id="CAXAMM010009313">
    <property type="protein sequence ID" value="CAK9020005.1"/>
    <property type="molecule type" value="Genomic_DNA"/>
</dbReference>
<dbReference type="Proteomes" id="UP001642464">
    <property type="component" value="Unassembled WGS sequence"/>
</dbReference>
<comment type="caution">
    <text evidence="1">The sequence shown here is derived from an EMBL/GenBank/DDBJ whole genome shotgun (WGS) entry which is preliminary data.</text>
</comment>
<name>A0ABP0JZV5_9DINO</name>
<evidence type="ECO:0000313" key="1">
    <source>
        <dbReference type="EMBL" id="CAK9020005.1"/>
    </source>
</evidence>
<proteinExistence type="predicted"/>